<name>A0A811LKQ3_9BILA</name>
<evidence type="ECO:0000256" key="10">
    <source>
        <dbReference type="ARBA" id="ARBA00023137"/>
    </source>
</evidence>
<dbReference type="GO" id="GO:0004715">
    <property type="term" value="F:non-membrane spanning protein tyrosine kinase activity"/>
    <property type="evidence" value="ECO:0007669"/>
    <property type="project" value="UniProtKB-EC"/>
</dbReference>
<dbReference type="InterPro" id="IPR020635">
    <property type="entry name" value="Tyr_kinase_cat_dom"/>
</dbReference>
<evidence type="ECO:0000256" key="1">
    <source>
        <dbReference type="ARBA" id="ARBA00004167"/>
    </source>
</evidence>
<feature type="region of interest" description="Disordered" evidence="15">
    <location>
        <begin position="903"/>
        <end position="1028"/>
    </location>
</feature>
<dbReference type="InterPro" id="IPR001452">
    <property type="entry name" value="SH3_domain"/>
</dbReference>
<protein>
    <recommendedName>
        <fullName evidence="3">non-specific protein-tyrosine kinase</fullName>
        <ecNumber evidence="3">2.7.10.2</ecNumber>
    </recommendedName>
</protein>
<dbReference type="SUPFAM" id="SSF50044">
    <property type="entry name" value="SH3-domain"/>
    <property type="match status" value="1"/>
</dbReference>
<feature type="compositionally biased region" description="Low complexity" evidence="15">
    <location>
        <begin position="986"/>
        <end position="1005"/>
    </location>
</feature>
<dbReference type="PROSITE" id="PS50011">
    <property type="entry name" value="PROTEIN_KINASE_DOM"/>
    <property type="match status" value="1"/>
</dbReference>
<dbReference type="GO" id="GO:0007169">
    <property type="term" value="P:cell surface receptor protein tyrosine kinase signaling pathway"/>
    <property type="evidence" value="ECO:0007669"/>
    <property type="project" value="TreeGrafter"/>
</dbReference>
<dbReference type="InterPro" id="IPR017441">
    <property type="entry name" value="Protein_kinase_ATP_BS"/>
</dbReference>
<evidence type="ECO:0000256" key="11">
    <source>
        <dbReference type="ARBA" id="ARBA00047899"/>
    </source>
</evidence>
<dbReference type="SMART" id="SM00219">
    <property type="entry name" value="TyrKc"/>
    <property type="match status" value="1"/>
</dbReference>
<evidence type="ECO:0000256" key="3">
    <source>
        <dbReference type="ARBA" id="ARBA00011903"/>
    </source>
</evidence>
<dbReference type="InterPro" id="IPR015116">
    <property type="entry name" value="Cdc42-bd-like"/>
</dbReference>
<organism evidence="18 19">
    <name type="scientific">Bursaphelenchus okinawaensis</name>
    <dbReference type="NCBI Taxonomy" id="465554"/>
    <lineage>
        <taxon>Eukaryota</taxon>
        <taxon>Metazoa</taxon>
        <taxon>Ecdysozoa</taxon>
        <taxon>Nematoda</taxon>
        <taxon>Chromadorea</taxon>
        <taxon>Rhabditida</taxon>
        <taxon>Tylenchina</taxon>
        <taxon>Tylenchomorpha</taxon>
        <taxon>Aphelenchoidea</taxon>
        <taxon>Aphelenchoididae</taxon>
        <taxon>Bursaphelenchus</taxon>
    </lineage>
</organism>
<dbReference type="Pfam" id="PF09027">
    <property type="entry name" value="GTPase_binding"/>
    <property type="match status" value="1"/>
</dbReference>
<dbReference type="GO" id="GO:0005524">
    <property type="term" value="F:ATP binding"/>
    <property type="evidence" value="ECO:0007669"/>
    <property type="project" value="UniProtKB-UniRule"/>
</dbReference>
<feature type="compositionally biased region" description="Polar residues" evidence="15">
    <location>
        <begin position="933"/>
        <end position="955"/>
    </location>
</feature>
<evidence type="ECO:0000259" key="16">
    <source>
        <dbReference type="PROSITE" id="PS50002"/>
    </source>
</evidence>
<dbReference type="PROSITE" id="PS00109">
    <property type="entry name" value="PROTEIN_KINASE_TYR"/>
    <property type="match status" value="1"/>
</dbReference>
<dbReference type="EMBL" id="CAJFCW020000006">
    <property type="protein sequence ID" value="CAG9124259.1"/>
    <property type="molecule type" value="Genomic_DNA"/>
</dbReference>
<feature type="region of interest" description="Disordered" evidence="15">
    <location>
        <begin position="1158"/>
        <end position="1194"/>
    </location>
</feature>
<comment type="caution">
    <text evidence="18">The sequence shown here is derived from an EMBL/GenBank/DDBJ whole genome shotgun (WGS) entry which is preliminary data.</text>
</comment>
<keyword evidence="6" id="KW-0808">Transferase</keyword>
<gene>
    <name evidence="18" type="ORF">BOKJ2_LOCUS12575</name>
</gene>
<keyword evidence="7 14" id="KW-0547">Nucleotide-binding</keyword>
<dbReference type="GO" id="GO:0004714">
    <property type="term" value="F:transmembrane receptor protein tyrosine kinase activity"/>
    <property type="evidence" value="ECO:0007669"/>
    <property type="project" value="UniProtKB-EC"/>
</dbReference>
<feature type="region of interest" description="Disordered" evidence="15">
    <location>
        <begin position="614"/>
        <end position="663"/>
    </location>
</feature>
<dbReference type="PROSITE" id="PS50002">
    <property type="entry name" value="SH3"/>
    <property type="match status" value="1"/>
</dbReference>
<comment type="catalytic activity">
    <reaction evidence="11">
        <text>L-threonyl-[protein] + ATP = O-phospho-L-threonyl-[protein] + ADP + H(+)</text>
        <dbReference type="Rhea" id="RHEA:46608"/>
        <dbReference type="Rhea" id="RHEA-COMP:11060"/>
        <dbReference type="Rhea" id="RHEA-COMP:11605"/>
        <dbReference type="ChEBI" id="CHEBI:15378"/>
        <dbReference type="ChEBI" id="CHEBI:30013"/>
        <dbReference type="ChEBI" id="CHEBI:30616"/>
        <dbReference type="ChEBI" id="CHEBI:61977"/>
        <dbReference type="ChEBI" id="CHEBI:456216"/>
        <dbReference type="EC" id="2.7.11.1"/>
    </reaction>
</comment>
<evidence type="ECO:0000256" key="12">
    <source>
        <dbReference type="ARBA" id="ARBA00051243"/>
    </source>
</evidence>
<dbReference type="InterPro" id="IPR001245">
    <property type="entry name" value="Ser-Thr/Tyr_kinase_cat_dom"/>
</dbReference>
<accession>A0A811LKQ3</accession>
<evidence type="ECO:0000256" key="6">
    <source>
        <dbReference type="ARBA" id="ARBA00022679"/>
    </source>
</evidence>
<reference evidence="18" key="1">
    <citation type="submission" date="2020-09" db="EMBL/GenBank/DDBJ databases">
        <authorList>
            <person name="Kikuchi T."/>
        </authorList>
    </citation>
    <scope>NUCLEOTIDE SEQUENCE</scope>
    <source>
        <strain evidence="18">SH1</strain>
    </source>
</reference>
<feature type="compositionally biased region" description="Polar residues" evidence="15">
    <location>
        <begin position="640"/>
        <end position="654"/>
    </location>
</feature>
<dbReference type="PANTHER" id="PTHR24416">
    <property type="entry name" value="TYROSINE-PROTEIN KINASE RECEPTOR"/>
    <property type="match status" value="1"/>
</dbReference>
<evidence type="ECO:0000256" key="14">
    <source>
        <dbReference type="PROSITE-ProRule" id="PRU10141"/>
    </source>
</evidence>
<feature type="region of interest" description="Disordered" evidence="15">
    <location>
        <begin position="1253"/>
        <end position="1278"/>
    </location>
</feature>
<feature type="compositionally biased region" description="Low complexity" evidence="15">
    <location>
        <begin position="1110"/>
        <end position="1123"/>
    </location>
</feature>
<dbReference type="InterPro" id="IPR000719">
    <property type="entry name" value="Prot_kinase_dom"/>
</dbReference>
<keyword evidence="10" id="KW-0829">Tyrosine-protein kinase</keyword>
<dbReference type="Proteomes" id="UP000783686">
    <property type="component" value="Unassembled WGS sequence"/>
</dbReference>
<evidence type="ECO:0000256" key="8">
    <source>
        <dbReference type="ARBA" id="ARBA00022777"/>
    </source>
</evidence>
<dbReference type="Proteomes" id="UP000614601">
    <property type="component" value="Unassembled WGS sequence"/>
</dbReference>
<dbReference type="EMBL" id="CAJFDH010000006">
    <property type="protein sequence ID" value="CAD5228232.1"/>
    <property type="molecule type" value="Genomic_DNA"/>
</dbReference>
<comment type="subcellular location">
    <subcellularLocation>
        <location evidence="2">Cytoplasm</location>
    </subcellularLocation>
    <subcellularLocation>
        <location evidence="1">Membrane</location>
        <topology evidence="1">Single-pass membrane protein</topology>
    </subcellularLocation>
</comment>
<dbReference type="GO" id="GO:0004674">
    <property type="term" value="F:protein serine/threonine kinase activity"/>
    <property type="evidence" value="ECO:0007669"/>
    <property type="project" value="UniProtKB-EC"/>
</dbReference>
<dbReference type="InterPro" id="IPR036028">
    <property type="entry name" value="SH3-like_dom_sf"/>
</dbReference>
<keyword evidence="19" id="KW-1185">Reference proteome</keyword>
<evidence type="ECO:0000256" key="5">
    <source>
        <dbReference type="ARBA" id="ARBA00022490"/>
    </source>
</evidence>
<proteinExistence type="predicted"/>
<evidence type="ECO:0000256" key="7">
    <source>
        <dbReference type="ARBA" id="ARBA00022741"/>
    </source>
</evidence>
<dbReference type="InterPro" id="IPR011009">
    <property type="entry name" value="Kinase-like_dom_sf"/>
</dbReference>
<comment type="catalytic activity">
    <reaction evidence="12">
        <text>L-tyrosyl-[protein] + ATP = O-phospho-L-tyrosyl-[protein] + ADP + H(+)</text>
        <dbReference type="Rhea" id="RHEA:10596"/>
        <dbReference type="Rhea" id="RHEA-COMP:10136"/>
        <dbReference type="Rhea" id="RHEA-COMP:20101"/>
        <dbReference type="ChEBI" id="CHEBI:15378"/>
        <dbReference type="ChEBI" id="CHEBI:30616"/>
        <dbReference type="ChEBI" id="CHEBI:46858"/>
        <dbReference type="ChEBI" id="CHEBI:61978"/>
        <dbReference type="ChEBI" id="CHEBI:456216"/>
        <dbReference type="EC" id="2.7.10.1"/>
    </reaction>
</comment>
<evidence type="ECO:0000313" key="18">
    <source>
        <dbReference type="EMBL" id="CAD5228232.1"/>
    </source>
</evidence>
<feature type="compositionally biased region" description="Low complexity" evidence="15">
    <location>
        <begin position="689"/>
        <end position="727"/>
    </location>
</feature>
<evidence type="ECO:0000256" key="2">
    <source>
        <dbReference type="ARBA" id="ARBA00004496"/>
    </source>
</evidence>
<dbReference type="InterPro" id="IPR008266">
    <property type="entry name" value="Tyr_kinase_AS"/>
</dbReference>
<dbReference type="Gene3D" id="2.30.30.40">
    <property type="entry name" value="SH3 Domains"/>
    <property type="match status" value="1"/>
</dbReference>
<dbReference type="GO" id="GO:0005737">
    <property type="term" value="C:cytoplasm"/>
    <property type="evidence" value="ECO:0007669"/>
    <property type="project" value="UniProtKB-SubCell"/>
</dbReference>
<dbReference type="InterPro" id="IPR055175">
    <property type="entry name" value="ACK/TNK-like_SAM"/>
</dbReference>
<feature type="compositionally biased region" description="Low complexity" evidence="15">
    <location>
        <begin position="916"/>
        <end position="932"/>
    </location>
</feature>
<dbReference type="SUPFAM" id="SSF56112">
    <property type="entry name" value="Protein kinase-like (PK-like)"/>
    <property type="match status" value="1"/>
</dbReference>
<dbReference type="PROSITE" id="PS00107">
    <property type="entry name" value="PROTEIN_KINASE_ATP"/>
    <property type="match status" value="1"/>
</dbReference>
<dbReference type="GO" id="GO:0005886">
    <property type="term" value="C:plasma membrane"/>
    <property type="evidence" value="ECO:0007669"/>
    <property type="project" value="TreeGrafter"/>
</dbReference>
<evidence type="ECO:0000259" key="17">
    <source>
        <dbReference type="PROSITE" id="PS50011"/>
    </source>
</evidence>
<feature type="compositionally biased region" description="Polar residues" evidence="15">
    <location>
        <begin position="618"/>
        <end position="630"/>
    </location>
</feature>
<keyword evidence="4 13" id="KW-0728">SH3 domain</keyword>
<dbReference type="OrthoDB" id="635774at2759"/>
<dbReference type="Pfam" id="PF22931">
    <property type="entry name" value="SAM_TNK"/>
    <property type="match status" value="1"/>
</dbReference>
<feature type="region of interest" description="Disordered" evidence="15">
    <location>
        <begin position="681"/>
        <end position="735"/>
    </location>
</feature>
<dbReference type="PANTHER" id="PTHR24416:SF611">
    <property type="entry name" value="TYROSINE-PROTEIN KINASE TRANSMEMBRANE RECEPTOR ROR"/>
    <property type="match status" value="1"/>
</dbReference>
<keyword evidence="9 14" id="KW-0067">ATP-binding</keyword>
<keyword evidence="8" id="KW-0418">Kinase</keyword>
<evidence type="ECO:0000256" key="4">
    <source>
        <dbReference type="ARBA" id="ARBA00022443"/>
    </source>
</evidence>
<dbReference type="Pfam" id="PF07714">
    <property type="entry name" value="PK_Tyr_Ser-Thr"/>
    <property type="match status" value="1"/>
</dbReference>
<dbReference type="PRINTS" id="PR00109">
    <property type="entry name" value="TYRKINASE"/>
</dbReference>
<dbReference type="FunFam" id="4.10.680.10:FF:000001">
    <property type="entry name" value="activated CDC42 kinase 1 isoform X1"/>
    <property type="match status" value="1"/>
</dbReference>
<dbReference type="FunFam" id="1.10.510.10:FF:000521">
    <property type="entry name" value="Tyrosine-protein kinase pr2"/>
    <property type="match status" value="1"/>
</dbReference>
<dbReference type="InterPro" id="IPR050122">
    <property type="entry name" value="RTK"/>
</dbReference>
<keyword evidence="5" id="KW-0963">Cytoplasm</keyword>
<evidence type="ECO:0000256" key="15">
    <source>
        <dbReference type="SAM" id="MobiDB-lite"/>
    </source>
</evidence>
<dbReference type="Gene3D" id="4.10.680.10">
    <property type="entry name" value="Cdc42-like binding domain"/>
    <property type="match status" value="1"/>
</dbReference>
<evidence type="ECO:0000256" key="9">
    <source>
        <dbReference type="ARBA" id="ARBA00022840"/>
    </source>
</evidence>
<evidence type="ECO:0000313" key="19">
    <source>
        <dbReference type="Proteomes" id="UP000614601"/>
    </source>
</evidence>
<feature type="compositionally biased region" description="Low complexity" evidence="15">
    <location>
        <begin position="1158"/>
        <end position="1193"/>
    </location>
</feature>
<feature type="compositionally biased region" description="Low complexity" evidence="15">
    <location>
        <begin position="1256"/>
        <end position="1275"/>
    </location>
</feature>
<feature type="domain" description="Protein kinase" evidence="17">
    <location>
        <begin position="109"/>
        <end position="371"/>
    </location>
</feature>
<feature type="region of interest" description="Disordered" evidence="15">
    <location>
        <begin position="1108"/>
        <end position="1128"/>
    </location>
</feature>
<dbReference type="EC" id="2.7.10.2" evidence="3"/>
<evidence type="ECO:0000256" key="13">
    <source>
        <dbReference type="PROSITE-ProRule" id="PRU00192"/>
    </source>
</evidence>
<feature type="domain" description="SH3" evidence="16">
    <location>
        <begin position="368"/>
        <end position="429"/>
    </location>
</feature>
<feature type="binding site" evidence="14">
    <location>
        <position position="140"/>
    </location>
    <ligand>
        <name>ATP</name>
        <dbReference type="ChEBI" id="CHEBI:30616"/>
    </ligand>
</feature>
<dbReference type="Gene3D" id="1.10.510.10">
    <property type="entry name" value="Transferase(Phosphotransferase) domain 1"/>
    <property type="match status" value="1"/>
</dbReference>
<feature type="compositionally biased region" description="Polar residues" evidence="15">
    <location>
        <begin position="1006"/>
        <end position="1028"/>
    </location>
</feature>
<sequence>MVQIEQSLHEAFISTDLISFEHKLAVEKQLTRISHFDVVTDEELKSYGLSAPAIRRLRLELDRRKKTAKKLFGSKQKTIKVIEVAVEHPAPHQSHSNPFSPSLIPKDELKIMQKLGEGTFASVRYGLWQRGDSKKECAIKVLHQITDAGLEDLFSEVGNMQKLKHENVVQLFGIVLGEQTMMVLEYCDGGALLNRLRSDRKPVLEVTTLLNYAVQIVSGMEYLEGMRVVHRDLAARNLLLTQQDAVIKICDFGLTRSLDENARFYEMSAQKKVPFAWCPPESLRFRQFSHKSDCWAFGVTLWELYTYGEEPWAGNRAADVLRITEEGQRLRKPQKALMELYNIMLTCWEKDPEKRPKFSHLKNILNEIRFITSEAREDFVSGDSDCLEVSKGDHLVMIGEHSQSEWYGQSLRTRKFGRFPKSLISVKAHKSSQQQQTPFSTAVTASTPISITATPAIQDNSNISKPVPGSLIHAGHGDMDENRCWGQIDKIDDVYLKNPVVKPLYNEATRQRGVSFIQSITALKEDIQQIEGVTVTNNMPPVGGNVVRPVETLQFDPLKAWDLDPKVMDELESQQKIRIRTNTHERGDPERRRTTNITEDLLKSTKMGMEAGLVGQKPRSSTPQNHSKYSQAIAIPRPKPSQNAFQPSSGTTDFPTKFDDQPTTTHFQAQNVSTTQFQAHTDSTTQFHSQNTTQFPSQPTTTSQSKHNSAQFSSQSTTQLPSQTYQSPFQVNRSEPDPFVIDHSIKSLTLKEPLNVNLAAAGFEISQNGGFSGQSGAYGTSGTQNGFSASQNGFSASLNGISASQNGFSSAQNDASEPINGHIIPRNGQFGANFGPAEWRQSVPVSHMHQRAESARTTKEFTPLDNSILALLDPLVAKNPKVAQPSSTNGPENAQNLTKSAGINNATGVRNPEQLAGPSGSSTTSKGMSGASNGSRLASTNSYANSTSQGSTSGNPAKALANVIHPSKPQIQKQKSAEDPFKTTVRPRPSSSVARPASSVFPPSSLLQRPASTTVFGTSNGSNGQQKQGNLAEIQNHQALGNQNHQGLAHQNTMTIQNPNVKENLAKMGVPTVLTSVPKLHAIPNDPDSVISTSALAMATQNRQTATVLSSGAASGSNNRSSAPLNPTIASGSKASYSNATMPSGAKVSSSNVSSASVSKISSSGSRPSTTSVATTVVPTSTRPSTGPSSTTVAQNTSFLSDSAYGTTRSITSFDSSYGSLNASVSSFLPPPSDLLLNGKKAASYSKVPTKSQVFTTNHSNPTTTSTTKTTVPQKQPIPFLMPTPLPQSEKPVQQATNGPPIDLNDLDIDRMISDVKKNADFASHEQCTKALRAHEYEVEKAVQFLKLAKFMELGLSPSKEAAQLILNNHQWDLNAAASSLIK</sequence>
<dbReference type="InterPro" id="IPR037085">
    <property type="entry name" value="Cdc42-bd-like_dom_sf"/>
</dbReference>
<dbReference type="GO" id="GO:0043235">
    <property type="term" value="C:receptor complex"/>
    <property type="evidence" value="ECO:0007669"/>
    <property type="project" value="TreeGrafter"/>
</dbReference>